<keyword evidence="3" id="KW-1185">Reference proteome</keyword>
<sequence>MITRAMQRNALRALGIEPDGTIAAVTITTTKVVVARVHAESESSWTDVYDVATPPKVPPT</sequence>
<organism evidence="2 3">
    <name type="scientific">Gordonia phage Vivi2</name>
    <dbReference type="NCBI Taxonomy" id="1821564"/>
    <lineage>
        <taxon>Viruses</taxon>
        <taxon>Duplodnaviria</taxon>
        <taxon>Heunggongvirae</taxon>
        <taxon>Uroviricota</taxon>
        <taxon>Caudoviricetes</taxon>
        <taxon>Stackebrandtviridae</taxon>
        <taxon>Schenleyvirinae</taxon>
        <taxon>Vividuovirus</taxon>
        <taxon>Vividuovirus vivi2</taxon>
    </lineage>
</organism>
<accession>A0A142K9X0</accession>
<name>A0A142K9X0_9CAUD</name>
<reference evidence="2 3" key="1">
    <citation type="submission" date="2016-03" db="EMBL/GenBank/DDBJ databases">
        <authorList>
            <person name="Arora C."/>
            <person name="Burnet G."/>
            <person name="Bortz M."/>
            <person name="Conover D.H."/>
            <person name="Ghobrial J.A."/>
            <person name="Mezghani N.A."/>
            <person name="Thompson P.K."/>
            <person name="Ulbrich M.C."/>
            <person name="Furbee E.C."/>
            <person name="Grubb S.R."/>
            <person name="Warner M.H."/>
            <person name="Montgomery M.T."/>
            <person name="Garlena R.A."/>
            <person name="Russell D.A."/>
            <person name="Pope W.H."/>
            <person name="Jacobs-Sera D."/>
            <person name="Hendrix R.W."/>
            <person name="Hatfull G.F."/>
        </authorList>
    </citation>
    <scope>NUCLEOTIDE SEQUENCE [LARGE SCALE GENOMIC DNA]</scope>
</reference>
<gene>
    <name evidence="2" type="primary">71</name>
    <name evidence="2" type="ORF">SEA_VIVI2_71</name>
</gene>
<evidence type="ECO:0000256" key="1">
    <source>
        <dbReference type="SAM" id="MobiDB-lite"/>
    </source>
</evidence>
<dbReference type="RefSeq" id="YP_009301995.1">
    <property type="nucleotide sequence ID" value="NC_031239.1"/>
</dbReference>
<protein>
    <submittedName>
        <fullName evidence="2">Uncharacterized protein</fullName>
    </submittedName>
</protein>
<proteinExistence type="predicted"/>
<evidence type="ECO:0000313" key="2">
    <source>
        <dbReference type="EMBL" id="AMS02903.1"/>
    </source>
</evidence>
<dbReference type="GeneID" id="29126880"/>
<dbReference type="KEGG" id="vg:29126880"/>
<dbReference type="Proteomes" id="UP000201202">
    <property type="component" value="Segment"/>
</dbReference>
<evidence type="ECO:0000313" key="3">
    <source>
        <dbReference type="Proteomes" id="UP000201202"/>
    </source>
</evidence>
<dbReference type="EMBL" id="KU963250">
    <property type="protein sequence ID" value="AMS02903.1"/>
    <property type="molecule type" value="Genomic_DNA"/>
</dbReference>
<feature type="region of interest" description="Disordered" evidence="1">
    <location>
        <begin position="41"/>
        <end position="60"/>
    </location>
</feature>